<comment type="caution">
    <text evidence="4">The sequence shown here is derived from an EMBL/GenBank/DDBJ whole genome shotgun (WGS) entry which is preliminary data.</text>
</comment>
<evidence type="ECO:0000256" key="1">
    <source>
        <dbReference type="SAM" id="SignalP"/>
    </source>
</evidence>
<name>A0A818NUI9_9BILA</name>
<dbReference type="OrthoDB" id="10033247at2759"/>
<dbReference type="Proteomes" id="UP000663833">
    <property type="component" value="Unassembled WGS sequence"/>
</dbReference>
<gene>
    <name evidence="4" type="ORF">GRG538_LOCUS23156</name>
    <name evidence="5" type="ORF">HFQ381_LOCUS18512</name>
    <name evidence="3" type="ORF">LUA448_LOCUS9109</name>
    <name evidence="7" type="ORF">QYT958_LOCUS21873</name>
    <name evidence="2" type="ORF">TIS948_LOCUS18563</name>
    <name evidence="6" type="ORF">UJA718_LOCUS19480</name>
</gene>
<feature type="chain" id="PRO_5044132504" evidence="1">
    <location>
        <begin position="25"/>
        <end position="143"/>
    </location>
</feature>
<evidence type="ECO:0000313" key="5">
    <source>
        <dbReference type="EMBL" id="CAF4377812.1"/>
    </source>
</evidence>
<evidence type="ECO:0000313" key="3">
    <source>
        <dbReference type="EMBL" id="CAF3312326.1"/>
    </source>
</evidence>
<dbReference type="EMBL" id="CAJOBO010001434">
    <property type="protein sequence ID" value="CAF4377812.1"/>
    <property type="molecule type" value="Genomic_DNA"/>
</dbReference>
<evidence type="ECO:0000313" key="7">
    <source>
        <dbReference type="EMBL" id="CAF4765627.1"/>
    </source>
</evidence>
<feature type="signal peptide" evidence="1">
    <location>
        <begin position="1"/>
        <end position="24"/>
    </location>
</feature>
<evidence type="ECO:0000313" key="9">
    <source>
        <dbReference type="Proteomes" id="UP000663873"/>
    </source>
</evidence>
<dbReference type="Proteomes" id="UP000663873">
    <property type="component" value="Unassembled WGS sequence"/>
</dbReference>
<evidence type="ECO:0000313" key="6">
    <source>
        <dbReference type="EMBL" id="CAF4406316.1"/>
    </source>
</evidence>
<dbReference type="EMBL" id="CAJNYT010003889">
    <property type="protein sequence ID" value="CAF3610606.1"/>
    <property type="molecule type" value="Genomic_DNA"/>
</dbReference>
<sequence>MSHHWLLLSIFLTIFLSQISNLHSISIDSGKSTYMIDENNGTQRAKDALIRLIENIPGESNPHKQKLLLNELREYLNRMCTVGYFGSLHAQACQRILNVIHEHDTNEENNDTTTNDQTRTEDHGIQKRFFCNGFIGCRNNAGR</sequence>
<evidence type="ECO:0000313" key="4">
    <source>
        <dbReference type="EMBL" id="CAF3610606.1"/>
    </source>
</evidence>
<organism evidence="4 8">
    <name type="scientific">Rotaria socialis</name>
    <dbReference type="NCBI Taxonomy" id="392032"/>
    <lineage>
        <taxon>Eukaryota</taxon>
        <taxon>Metazoa</taxon>
        <taxon>Spiralia</taxon>
        <taxon>Gnathifera</taxon>
        <taxon>Rotifera</taxon>
        <taxon>Eurotatoria</taxon>
        <taxon>Bdelloidea</taxon>
        <taxon>Philodinida</taxon>
        <taxon>Philodinidae</taxon>
        <taxon>Rotaria</taxon>
    </lineage>
</organism>
<dbReference type="Proteomes" id="UP000663872">
    <property type="component" value="Unassembled WGS sequence"/>
</dbReference>
<keyword evidence="9" id="KW-1185">Reference proteome</keyword>
<evidence type="ECO:0000313" key="2">
    <source>
        <dbReference type="EMBL" id="CAF3303426.1"/>
    </source>
</evidence>
<dbReference type="AlphaFoldDB" id="A0A818NUI9"/>
<dbReference type="Proteomes" id="UP000663851">
    <property type="component" value="Unassembled WGS sequence"/>
</dbReference>
<dbReference type="EMBL" id="CAJNXB010003253">
    <property type="protein sequence ID" value="CAF3303426.1"/>
    <property type="molecule type" value="Genomic_DNA"/>
</dbReference>
<dbReference type="Proteomes" id="UP000663825">
    <property type="component" value="Unassembled WGS sequence"/>
</dbReference>
<evidence type="ECO:0000313" key="8">
    <source>
        <dbReference type="Proteomes" id="UP000663872"/>
    </source>
</evidence>
<dbReference type="EMBL" id="CAJOBR010004073">
    <property type="protein sequence ID" value="CAF4765627.1"/>
    <property type="molecule type" value="Genomic_DNA"/>
</dbReference>
<dbReference type="EMBL" id="CAJNYD010001038">
    <property type="protein sequence ID" value="CAF3312326.1"/>
    <property type="molecule type" value="Genomic_DNA"/>
</dbReference>
<dbReference type="Proteomes" id="UP000663848">
    <property type="component" value="Unassembled WGS sequence"/>
</dbReference>
<protein>
    <submittedName>
        <fullName evidence="4">Uncharacterized protein</fullName>
    </submittedName>
</protein>
<dbReference type="EMBL" id="CAJOBP010003464">
    <property type="protein sequence ID" value="CAF4406316.1"/>
    <property type="molecule type" value="Genomic_DNA"/>
</dbReference>
<keyword evidence="1" id="KW-0732">Signal</keyword>
<proteinExistence type="predicted"/>
<accession>A0A818NUI9</accession>
<reference evidence="4" key="1">
    <citation type="submission" date="2021-02" db="EMBL/GenBank/DDBJ databases">
        <authorList>
            <person name="Nowell W R."/>
        </authorList>
    </citation>
    <scope>NUCLEOTIDE SEQUENCE</scope>
</reference>